<keyword evidence="4" id="KW-1185">Reference proteome</keyword>
<sequence length="317" mass="34941">MRNHNTLKWMIGGLVCGLVMMACSLSGLAPADTGDSEVDLQKTQLALQATQLSIQADQLAATQTAMAVPAAPAEPAAPPTSAPAEVPTADETKRVNNVNGVYFEYPAWLASDVAASIYDAPPPNADDPYFLIEVDHRVFEFQNYSLADHFLTPLINVYPLEEYQRVNPGAAAQITLLKDLISWQSLGASRPDGLPFLPIFNAAQSFFTKVEFINTDSVNGLRYLTQFQQATYPIQNGQMIYTFQGITTDGKYYISAVFPESHAILEPYDDFEYTAEFEENFLGYLMEIGEQLRAEPDESFNPGLDALDGVIESLRVE</sequence>
<organism evidence="3 4">
    <name type="scientific">Ornatilinea apprima</name>
    <dbReference type="NCBI Taxonomy" id="1134406"/>
    <lineage>
        <taxon>Bacteria</taxon>
        <taxon>Bacillati</taxon>
        <taxon>Chloroflexota</taxon>
        <taxon>Anaerolineae</taxon>
        <taxon>Anaerolineales</taxon>
        <taxon>Anaerolineaceae</taxon>
        <taxon>Ornatilinea</taxon>
    </lineage>
</organism>
<keyword evidence="2" id="KW-0732">Signal</keyword>
<evidence type="ECO:0000256" key="1">
    <source>
        <dbReference type="SAM" id="MobiDB-lite"/>
    </source>
</evidence>
<evidence type="ECO:0000313" key="3">
    <source>
        <dbReference type="EMBL" id="KPL78272.1"/>
    </source>
</evidence>
<reference evidence="3 4" key="1">
    <citation type="submission" date="2015-07" db="EMBL/GenBank/DDBJ databases">
        <title>Genome sequence of Ornatilinea apprima DSM 23815.</title>
        <authorList>
            <person name="Hemp J."/>
            <person name="Ward L.M."/>
            <person name="Pace L.A."/>
            <person name="Fischer W.W."/>
        </authorList>
    </citation>
    <scope>NUCLEOTIDE SEQUENCE [LARGE SCALE GENOMIC DNA]</scope>
    <source>
        <strain evidence="3 4">P3M-1</strain>
    </source>
</reference>
<dbReference type="EMBL" id="LGCL01000019">
    <property type="protein sequence ID" value="KPL78272.1"/>
    <property type="molecule type" value="Genomic_DNA"/>
</dbReference>
<proteinExistence type="predicted"/>
<dbReference type="STRING" id="1134406.ADN00_07340"/>
<comment type="caution">
    <text evidence="3">The sequence shown here is derived from an EMBL/GenBank/DDBJ whole genome shotgun (WGS) entry which is preliminary data.</text>
</comment>
<dbReference type="PROSITE" id="PS51257">
    <property type="entry name" value="PROKAR_LIPOPROTEIN"/>
    <property type="match status" value="1"/>
</dbReference>
<feature type="signal peptide" evidence="2">
    <location>
        <begin position="1"/>
        <end position="31"/>
    </location>
</feature>
<accession>A0A0P6XT42</accession>
<protein>
    <submittedName>
        <fullName evidence="3">Uncharacterized protein</fullName>
    </submittedName>
</protein>
<dbReference type="Proteomes" id="UP000050417">
    <property type="component" value="Unassembled WGS sequence"/>
</dbReference>
<evidence type="ECO:0000256" key="2">
    <source>
        <dbReference type="SAM" id="SignalP"/>
    </source>
</evidence>
<dbReference type="RefSeq" id="WP_075062331.1">
    <property type="nucleotide sequence ID" value="NZ_LGCL01000019.1"/>
</dbReference>
<dbReference type="OrthoDB" id="162090at2"/>
<dbReference type="AlphaFoldDB" id="A0A0P6XT42"/>
<feature type="region of interest" description="Disordered" evidence="1">
    <location>
        <begin position="71"/>
        <end position="90"/>
    </location>
</feature>
<feature type="chain" id="PRO_5006133210" evidence="2">
    <location>
        <begin position="32"/>
        <end position="317"/>
    </location>
</feature>
<name>A0A0P6XT42_9CHLR</name>
<evidence type="ECO:0000313" key="4">
    <source>
        <dbReference type="Proteomes" id="UP000050417"/>
    </source>
</evidence>
<gene>
    <name evidence="3" type="ORF">ADN00_07340</name>
</gene>